<gene>
    <name evidence="2" type="ORF">WAX74_13585</name>
</gene>
<reference evidence="2 3" key="1">
    <citation type="submission" date="2024-01" db="EMBL/GenBank/DDBJ databases">
        <title>Seven novel Bacillus-like species.</title>
        <authorList>
            <person name="Liu G."/>
        </authorList>
    </citation>
    <scope>NUCLEOTIDE SEQUENCE [LARGE SCALE GENOMIC DNA]</scope>
    <source>
        <strain evidence="2 3">FJAT-51614</strain>
    </source>
</reference>
<dbReference type="InterPro" id="IPR056944">
    <property type="entry name" value="Tubby_C-like"/>
</dbReference>
<name>A0ABU8F6M5_9BACI</name>
<feature type="domain" description="Tubby C-terminal" evidence="1">
    <location>
        <begin position="4"/>
        <end position="171"/>
    </location>
</feature>
<evidence type="ECO:0000313" key="3">
    <source>
        <dbReference type="Proteomes" id="UP001364890"/>
    </source>
</evidence>
<dbReference type="Proteomes" id="UP001364890">
    <property type="component" value="Unassembled WGS sequence"/>
</dbReference>
<protein>
    <recommendedName>
        <fullName evidence="1">Tubby C-terminal domain-containing protein</fullName>
    </recommendedName>
</protein>
<sequence>MQKYTYKHPNAIDTTTVIAVYNDTGEITHSFQRYYSNRLKKLLDKAMDYRYFLYYNVFDVEETLVFTCKKISKKGRVYYEAIDHLQENKFIVAYDKWKELIPDLTITDGHIHIQLHKEMENWSRFTHNEKEIARWRAEIGDQFTIFLEIEEDSPIQNVAFFIAISQCALFIGG</sequence>
<organism evidence="2 3">
    <name type="scientific">Psychrobacillus mangrovi</name>
    <dbReference type="NCBI Taxonomy" id="3117745"/>
    <lineage>
        <taxon>Bacteria</taxon>
        <taxon>Bacillati</taxon>
        <taxon>Bacillota</taxon>
        <taxon>Bacilli</taxon>
        <taxon>Bacillales</taxon>
        <taxon>Bacillaceae</taxon>
        <taxon>Psychrobacillus</taxon>
    </lineage>
</organism>
<dbReference type="RefSeq" id="WP_336498222.1">
    <property type="nucleotide sequence ID" value="NZ_JBAWSY010000010.1"/>
</dbReference>
<comment type="caution">
    <text evidence="2">The sequence shown here is derived from an EMBL/GenBank/DDBJ whole genome shotgun (WGS) entry which is preliminary data.</text>
</comment>
<dbReference type="Pfam" id="PF23728">
    <property type="entry name" value="Tubby_C_like"/>
    <property type="match status" value="1"/>
</dbReference>
<evidence type="ECO:0000313" key="2">
    <source>
        <dbReference type="EMBL" id="MEI4770662.1"/>
    </source>
</evidence>
<proteinExistence type="predicted"/>
<dbReference type="EMBL" id="JBAWSY010000010">
    <property type="protein sequence ID" value="MEI4770662.1"/>
    <property type="molecule type" value="Genomic_DNA"/>
</dbReference>
<accession>A0ABU8F6M5</accession>
<evidence type="ECO:0000259" key="1">
    <source>
        <dbReference type="Pfam" id="PF23728"/>
    </source>
</evidence>
<keyword evidence="3" id="KW-1185">Reference proteome</keyword>